<dbReference type="SUPFAM" id="SSF63829">
    <property type="entry name" value="Calcium-dependent phosphotriesterase"/>
    <property type="match status" value="1"/>
</dbReference>
<feature type="binding site" evidence="3">
    <location>
        <position position="156"/>
    </location>
    <ligand>
        <name>a divalent metal cation</name>
        <dbReference type="ChEBI" id="CHEBI:60240"/>
    </ligand>
</feature>
<sequence length="307" mass="32882">MAPAAAPAAPDLTAELLLPAQAALGEGALWNGQDQRLYWVDIEGRVLHIFDPATGHDRQLPTGSRVSTVVPAGPDSVLVALQTGIHRLHTTTGALTPLTPPLPDPNLRYNDGKCDPAGRFWVGTMVLNDKPRGAGLYRLDADHRLYQLLEHVTISNGLVWTADQRTMYYIDTPTLSVQAFDYDHATGAIGNGRIALRFAAGAGSPDGMTIDAAGNLWIALWGGSRVVCHNPVSGQLLQTVHVPAPYTASCAFGGPDLQTLFITTARAGLSEEILRQYPHSGDLFQVRPGATGVPANSYRDHTKDIIN</sequence>
<dbReference type="GO" id="GO:0005509">
    <property type="term" value="F:calcium ion binding"/>
    <property type="evidence" value="ECO:0007669"/>
    <property type="project" value="TreeGrafter"/>
</dbReference>
<feature type="binding site" evidence="3">
    <location>
        <position position="26"/>
    </location>
    <ligand>
        <name>a divalent metal cation</name>
        <dbReference type="ChEBI" id="CHEBI:60240"/>
    </ligand>
</feature>
<keyword evidence="3" id="KW-0862">Zinc</keyword>
<evidence type="ECO:0000256" key="1">
    <source>
        <dbReference type="ARBA" id="ARBA00008853"/>
    </source>
</evidence>
<evidence type="ECO:0000256" key="2">
    <source>
        <dbReference type="PIRSR" id="PIRSR605511-1"/>
    </source>
</evidence>
<dbReference type="InterPro" id="IPR005511">
    <property type="entry name" value="SMP-30"/>
</dbReference>
<dbReference type="GO" id="GO:0004341">
    <property type="term" value="F:gluconolactonase activity"/>
    <property type="evidence" value="ECO:0007669"/>
    <property type="project" value="TreeGrafter"/>
</dbReference>
<dbReference type="Gene3D" id="2.120.10.30">
    <property type="entry name" value="TolB, C-terminal domain"/>
    <property type="match status" value="1"/>
</dbReference>
<evidence type="ECO:0000259" key="4">
    <source>
        <dbReference type="Pfam" id="PF08450"/>
    </source>
</evidence>
<dbReference type="AlphaFoldDB" id="A0A4Q5L8R4"/>
<dbReference type="OrthoDB" id="2633250at2"/>
<keyword evidence="3" id="KW-0479">Metal-binding</keyword>
<gene>
    <name evidence="5" type="ORF">EWM57_15625</name>
</gene>
<dbReference type="PRINTS" id="PR01790">
    <property type="entry name" value="SMP30FAMILY"/>
</dbReference>
<organism evidence="5 6">
    <name type="scientific">Hymenobacter persicinus</name>
    <dbReference type="NCBI Taxonomy" id="2025506"/>
    <lineage>
        <taxon>Bacteria</taxon>
        <taxon>Pseudomonadati</taxon>
        <taxon>Bacteroidota</taxon>
        <taxon>Cytophagia</taxon>
        <taxon>Cytophagales</taxon>
        <taxon>Hymenobacteraceae</taxon>
        <taxon>Hymenobacter</taxon>
    </lineage>
</organism>
<dbReference type="Pfam" id="PF08450">
    <property type="entry name" value="SGL"/>
    <property type="match status" value="1"/>
</dbReference>
<dbReference type="InterPro" id="IPR011042">
    <property type="entry name" value="6-blade_b-propeller_TolB-like"/>
</dbReference>
<comment type="similarity">
    <text evidence="1">Belongs to the SMP-30/CGR1 family.</text>
</comment>
<feature type="binding site" evidence="3">
    <location>
        <position position="110"/>
    </location>
    <ligand>
        <name>substrate</name>
    </ligand>
</feature>
<feature type="active site" description="Proton donor/acceptor" evidence="2">
    <location>
        <position position="206"/>
    </location>
</feature>
<keyword evidence="6" id="KW-1185">Reference proteome</keyword>
<dbReference type="Proteomes" id="UP000294155">
    <property type="component" value="Unassembled WGS sequence"/>
</dbReference>
<dbReference type="RefSeq" id="WP_129922091.1">
    <property type="nucleotide sequence ID" value="NZ_SEWE01000036.1"/>
</dbReference>
<feature type="domain" description="SMP-30/Gluconolactonase/LRE-like region" evidence="4">
    <location>
        <begin position="24"/>
        <end position="266"/>
    </location>
</feature>
<feature type="binding site" evidence="3">
    <location>
        <position position="206"/>
    </location>
    <ligand>
        <name>a divalent metal cation</name>
        <dbReference type="ChEBI" id="CHEBI:60240"/>
    </ligand>
</feature>
<evidence type="ECO:0000313" key="5">
    <source>
        <dbReference type="EMBL" id="RYU78068.1"/>
    </source>
</evidence>
<accession>A0A4Q5L8R4</accession>
<dbReference type="PANTHER" id="PTHR10907:SF47">
    <property type="entry name" value="REGUCALCIN"/>
    <property type="match status" value="1"/>
</dbReference>
<dbReference type="EMBL" id="SEWE01000036">
    <property type="protein sequence ID" value="RYU78068.1"/>
    <property type="molecule type" value="Genomic_DNA"/>
</dbReference>
<reference evidence="5 6" key="1">
    <citation type="submission" date="2019-02" db="EMBL/GenBank/DDBJ databases">
        <title>Bacterial novel species isolated from soil.</title>
        <authorList>
            <person name="Jung H.-Y."/>
        </authorList>
    </citation>
    <scope>NUCLEOTIDE SEQUENCE [LARGE SCALE GENOMIC DNA]</scope>
    <source>
        <strain evidence="5 6">1-3-3-3</strain>
    </source>
</reference>
<dbReference type="PANTHER" id="PTHR10907">
    <property type="entry name" value="REGUCALCIN"/>
    <property type="match status" value="1"/>
</dbReference>
<feature type="binding site" evidence="3">
    <location>
        <position position="108"/>
    </location>
    <ligand>
        <name>substrate</name>
    </ligand>
</feature>
<evidence type="ECO:0000313" key="6">
    <source>
        <dbReference type="Proteomes" id="UP000294155"/>
    </source>
</evidence>
<comment type="caution">
    <text evidence="5">The sequence shown here is derived from an EMBL/GenBank/DDBJ whole genome shotgun (WGS) entry which is preliminary data.</text>
</comment>
<dbReference type="GO" id="GO:0019853">
    <property type="term" value="P:L-ascorbic acid biosynthetic process"/>
    <property type="evidence" value="ECO:0007669"/>
    <property type="project" value="TreeGrafter"/>
</dbReference>
<dbReference type="InterPro" id="IPR013658">
    <property type="entry name" value="SGL"/>
</dbReference>
<comment type="cofactor">
    <cofactor evidence="3">
        <name>Zn(2+)</name>
        <dbReference type="ChEBI" id="CHEBI:29105"/>
    </cofactor>
    <text evidence="3">Binds 1 divalent metal cation per subunit.</text>
</comment>
<proteinExistence type="inferred from homology"/>
<name>A0A4Q5L8R4_9BACT</name>
<evidence type="ECO:0000256" key="3">
    <source>
        <dbReference type="PIRSR" id="PIRSR605511-2"/>
    </source>
</evidence>
<protein>
    <submittedName>
        <fullName evidence="5">SMP-30/gluconolactonase/LRE family protein</fullName>
    </submittedName>
</protein>